<feature type="compositionally biased region" description="Polar residues" evidence="1">
    <location>
        <begin position="219"/>
        <end position="238"/>
    </location>
</feature>
<evidence type="ECO:0000313" key="3">
    <source>
        <dbReference type="Proteomes" id="UP000050794"/>
    </source>
</evidence>
<sequence>MSEESTSTTTTTEEATKGREENSSREYSSGKLSIATQALRSATEQQSQSSDEPSVYLDFSMRKHSTKMLCLMSMRRNYGSSQEHNEGMTRRYGQTDNQRRARQESEKGKQRINCCIESDIQLPVLKSERETMFDAQLGPTGVEAPENNRTKSASTERNEYMAEKKPEAKNKVMNSRTESKRKANEQLLVTEDESREQERRMKITSSVNIKKAVELAKSDNGTTENNDSGVDGPNMQNGTRRKKPDGVDLSIGKLASCADAGNKVFSNEKFDLVVDLPRNETFHPKEEEPGSAHRGNYAMPTAEKIQPPSKPRTEKNSRRQATLFQNRFSFA</sequence>
<dbReference type="WBParaSite" id="TCNE_0001195901-mRNA-1">
    <property type="protein sequence ID" value="TCNE_0001195901-mRNA-1"/>
    <property type="gene ID" value="TCNE_0001195901"/>
</dbReference>
<feature type="region of interest" description="Disordered" evidence="1">
    <location>
        <begin position="80"/>
        <end position="107"/>
    </location>
</feature>
<feature type="compositionally biased region" description="Low complexity" evidence="1">
    <location>
        <begin position="1"/>
        <end position="13"/>
    </location>
</feature>
<feature type="region of interest" description="Disordered" evidence="1">
    <location>
        <begin position="138"/>
        <end position="185"/>
    </location>
</feature>
<accession>A0A183UTY9</accession>
<feature type="compositionally biased region" description="Basic and acidic residues" evidence="1">
    <location>
        <begin position="97"/>
        <end position="107"/>
    </location>
</feature>
<gene>
    <name evidence="2" type="ORF">TCNE_LOCUS11959</name>
</gene>
<proteinExistence type="predicted"/>
<feature type="region of interest" description="Disordered" evidence="1">
    <location>
        <begin position="281"/>
        <end position="331"/>
    </location>
</feature>
<reference evidence="2 3" key="2">
    <citation type="submission" date="2018-11" db="EMBL/GenBank/DDBJ databases">
        <authorList>
            <consortium name="Pathogen Informatics"/>
        </authorList>
    </citation>
    <scope>NUCLEOTIDE SEQUENCE [LARGE SCALE GENOMIC DNA]</scope>
</reference>
<evidence type="ECO:0000256" key="1">
    <source>
        <dbReference type="SAM" id="MobiDB-lite"/>
    </source>
</evidence>
<dbReference type="Proteomes" id="UP000050794">
    <property type="component" value="Unassembled WGS sequence"/>
</dbReference>
<dbReference type="EMBL" id="UYWY01021057">
    <property type="protein sequence ID" value="VDM43280.1"/>
    <property type="molecule type" value="Genomic_DNA"/>
</dbReference>
<feature type="region of interest" description="Disordered" evidence="1">
    <location>
        <begin position="1"/>
        <end position="55"/>
    </location>
</feature>
<evidence type="ECO:0000313" key="4">
    <source>
        <dbReference type="WBParaSite" id="TCNE_0001195901-mRNA-1"/>
    </source>
</evidence>
<keyword evidence="3" id="KW-1185">Reference proteome</keyword>
<feature type="compositionally biased region" description="Basic and acidic residues" evidence="1">
    <location>
        <begin position="281"/>
        <end position="291"/>
    </location>
</feature>
<feature type="compositionally biased region" description="Polar residues" evidence="1">
    <location>
        <begin position="319"/>
        <end position="331"/>
    </location>
</feature>
<feature type="compositionally biased region" description="Basic and acidic residues" evidence="1">
    <location>
        <begin position="14"/>
        <end position="24"/>
    </location>
</feature>
<organism evidence="3 4">
    <name type="scientific">Toxocara canis</name>
    <name type="common">Canine roundworm</name>
    <dbReference type="NCBI Taxonomy" id="6265"/>
    <lineage>
        <taxon>Eukaryota</taxon>
        <taxon>Metazoa</taxon>
        <taxon>Ecdysozoa</taxon>
        <taxon>Nematoda</taxon>
        <taxon>Chromadorea</taxon>
        <taxon>Rhabditida</taxon>
        <taxon>Spirurina</taxon>
        <taxon>Ascaridomorpha</taxon>
        <taxon>Ascaridoidea</taxon>
        <taxon>Toxocaridae</taxon>
        <taxon>Toxocara</taxon>
    </lineage>
</organism>
<reference evidence="4" key="1">
    <citation type="submission" date="2016-06" db="UniProtKB">
        <authorList>
            <consortium name="WormBaseParasite"/>
        </authorList>
    </citation>
    <scope>IDENTIFICATION</scope>
</reference>
<evidence type="ECO:0000313" key="2">
    <source>
        <dbReference type="EMBL" id="VDM43280.1"/>
    </source>
</evidence>
<feature type="region of interest" description="Disordered" evidence="1">
    <location>
        <begin position="214"/>
        <end position="247"/>
    </location>
</feature>
<protein>
    <submittedName>
        <fullName evidence="2 4">Uncharacterized protein</fullName>
    </submittedName>
</protein>
<dbReference type="AlphaFoldDB" id="A0A183UTY9"/>
<name>A0A183UTY9_TOXCA</name>
<feature type="compositionally biased region" description="Polar residues" evidence="1">
    <location>
        <begin position="25"/>
        <end position="52"/>
    </location>
</feature>
<feature type="compositionally biased region" description="Basic and acidic residues" evidence="1">
    <location>
        <begin position="146"/>
        <end position="170"/>
    </location>
</feature>